<dbReference type="STRING" id="2094558.A0A314UU33"/>
<feature type="region of interest" description="Disordered" evidence="1">
    <location>
        <begin position="1"/>
        <end position="27"/>
    </location>
</feature>
<dbReference type="Proteomes" id="UP000250321">
    <property type="component" value="Unassembled WGS sequence"/>
</dbReference>
<gene>
    <name evidence="2" type="ORF">Pyn_24970</name>
</gene>
<dbReference type="EMBL" id="PJQY01003341">
    <property type="protein sequence ID" value="PQM38219.1"/>
    <property type="molecule type" value="Genomic_DNA"/>
</dbReference>
<dbReference type="AlphaFoldDB" id="A0A314UU33"/>
<sequence length="93" mass="9544">MEETSDVSSVSTSETSSSDSQDLIPDLDFLFRGKQQAACPLEKGSVPGKLSKGGHPANNGASSSPLVSENQTSRQAGSQSGIVLLSDDSDGET</sequence>
<comment type="caution">
    <text evidence="2">The sequence shown here is derived from an EMBL/GenBank/DDBJ whole genome shotgun (WGS) entry which is preliminary data.</text>
</comment>
<organism evidence="2 3">
    <name type="scientific">Prunus yedoensis var. nudiflora</name>
    <dbReference type="NCBI Taxonomy" id="2094558"/>
    <lineage>
        <taxon>Eukaryota</taxon>
        <taxon>Viridiplantae</taxon>
        <taxon>Streptophyta</taxon>
        <taxon>Embryophyta</taxon>
        <taxon>Tracheophyta</taxon>
        <taxon>Spermatophyta</taxon>
        <taxon>Magnoliopsida</taxon>
        <taxon>eudicotyledons</taxon>
        <taxon>Gunneridae</taxon>
        <taxon>Pentapetalae</taxon>
        <taxon>rosids</taxon>
        <taxon>fabids</taxon>
        <taxon>Rosales</taxon>
        <taxon>Rosaceae</taxon>
        <taxon>Amygdaloideae</taxon>
        <taxon>Amygdaleae</taxon>
        <taxon>Prunus</taxon>
    </lineage>
</organism>
<feature type="compositionally biased region" description="Low complexity" evidence="1">
    <location>
        <begin position="1"/>
        <end position="20"/>
    </location>
</feature>
<evidence type="ECO:0000313" key="2">
    <source>
        <dbReference type="EMBL" id="PQM38219.1"/>
    </source>
</evidence>
<protein>
    <submittedName>
        <fullName evidence="2">Putative lysine-specific demethylase JMJ16 isoform X3</fullName>
    </submittedName>
</protein>
<dbReference type="GO" id="GO:0008168">
    <property type="term" value="F:methyltransferase activity"/>
    <property type="evidence" value="ECO:0007669"/>
    <property type="project" value="UniProtKB-KW"/>
</dbReference>
<evidence type="ECO:0000256" key="1">
    <source>
        <dbReference type="SAM" id="MobiDB-lite"/>
    </source>
</evidence>
<feature type="compositionally biased region" description="Polar residues" evidence="1">
    <location>
        <begin position="59"/>
        <end position="81"/>
    </location>
</feature>
<dbReference type="GO" id="GO:0032259">
    <property type="term" value="P:methylation"/>
    <property type="evidence" value="ECO:0007669"/>
    <property type="project" value="UniProtKB-KW"/>
</dbReference>
<keyword evidence="2" id="KW-0808">Transferase</keyword>
<evidence type="ECO:0000313" key="3">
    <source>
        <dbReference type="Proteomes" id="UP000250321"/>
    </source>
</evidence>
<keyword evidence="3" id="KW-1185">Reference proteome</keyword>
<reference evidence="2 3" key="1">
    <citation type="submission" date="2018-02" db="EMBL/GenBank/DDBJ databases">
        <title>Draft genome of wild Prunus yedoensis var. nudiflora.</title>
        <authorList>
            <person name="Baek S."/>
            <person name="Kim J.-H."/>
            <person name="Choi K."/>
            <person name="Kim G.-B."/>
            <person name="Cho A."/>
            <person name="Jang H."/>
            <person name="Shin C.-H."/>
            <person name="Yu H.-J."/>
            <person name="Mun J.-H."/>
        </authorList>
    </citation>
    <scope>NUCLEOTIDE SEQUENCE [LARGE SCALE GENOMIC DNA]</scope>
    <source>
        <strain evidence="3">cv. Jeju island</strain>
        <tissue evidence="2">Leaf</tissue>
    </source>
</reference>
<proteinExistence type="predicted"/>
<feature type="region of interest" description="Disordered" evidence="1">
    <location>
        <begin position="40"/>
        <end position="93"/>
    </location>
</feature>
<keyword evidence="2" id="KW-0489">Methyltransferase</keyword>
<accession>A0A314UU33</accession>
<name>A0A314UU33_PRUYE</name>